<evidence type="ECO:0000256" key="1">
    <source>
        <dbReference type="SAM" id="SignalP"/>
    </source>
</evidence>
<dbReference type="PANTHER" id="PTHR37625">
    <property type="entry name" value="OUTER MEMBRANE LIPOPROTEIN-RELATED"/>
    <property type="match status" value="1"/>
</dbReference>
<keyword evidence="1" id="KW-0732">Signal</keyword>
<name>A0ABN5TX51_9GAMM</name>
<protein>
    <submittedName>
        <fullName evidence="2">Type VI secretion lipoprotein</fullName>
    </submittedName>
</protein>
<dbReference type="Gene3D" id="2.60.40.4150">
    <property type="entry name" value="Type VI secretion system, lipoprotein SciN"/>
    <property type="match status" value="1"/>
</dbReference>
<organism evidence="2 3">
    <name type="scientific">Shewanella khirikhana</name>
    <dbReference type="NCBI Taxonomy" id="1965282"/>
    <lineage>
        <taxon>Bacteria</taxon>
        <taxon>Pseudomonadati</taxon>
        <taxon>Pseudomonadota</taxon>
        <taxon>Gammaproteobacteria</taxon>
        <taxon>Alteromonadales</taxon>
        <taxon>Shewanellaceae</taxon>
        <taxon>Shewanella</taxon>
    </lineage>
</organism>
<feature type="signal peptide" evidence="1">
    <location>
        <begin position="1"/>
        <end position="25"/>
    </location>
</feature>
<evidence type="ECO:0000313" key="2">
    <source>
        <dbReference type="EMBL" id="AZQ10875.1"/>
    </source>
</evidence>
<gene>
    <name evidence="2" type="ORF">STH12_01767</name>
</gene>
<dbReference type="RefSeq" id="WP_174234579.1">
    <property type="nucleotide sequence ID" value="NZ_CP020373.1"/>
</dbReference>
<feature type="chain" id="PRO_5045979945" evidence="1">
    <location>
        <begin position="26"/>
        <end position="177"/>
    </location>
</feature>
<dbReference type="NCBIfam" id="TIGR03352">
    <property type="entry name" value="VI_chp_3"/>
    <property type="match status" value="1"/>
</dbReference>
<accession>A0ABN5TX51</accession>
<keyword evidence="3" id="KW-1185">Reference proteome</keyword>
<sequence>MESLARWSVAALMLFLLGGCSSAWNATKKTAQVIWDPSIPVGEMTDRETLLTFSMYAQTTVNPNAEGEPTPIEMVVFELEDDSKFLAADFDSLIADFEKALGSNYVDHSDFTLLPGQFKFVDPMKVDGDVRYIGVMAKFSQPEQSQWKKVIKIKPVGHEYHLLMFFDDHSIILDKVE</sequence>
<dbReference type="InterPro" id="IPR038706">
    <property type="entry name" value="Type_VI_SciN-like_sf"/>
</dbReference>
<evidence type="ECO:0000313" key="3">
    <source>
        <dbReference type="Proteomes" id="UP000278437"/>
    </source>
</evidence>
<dbReference type="PROSITE" id="PS51257">
    <property type="entry name" value="PROKAR_LIPOPROTEIN"/>
    <property type="match status" value="1"/>
</dbReference>
<keyword evidence="2" id="KW-0449">Lipoprotein</keyword>
<dbReference type="PANTHER" id="PTHR37625:SF5">
    <property type="entry name" value="LIPOPROTEIN"/>
    <property type="match status" value="1"/>
</dbReference>
<dbReference type="EMBL" id="CP020373">
    <property type="protein sequence ID" value="AZQ10875.1"/>
    <property type="molecule type" value="Genomic_DNA"/>
</dbReference>
<dbReference type="InterPro" id="IPR017734">
    <property type="entry name" value="T6SS_SciN"/>
</dbReference>
<proteinExistence type="predicted"/>
<dbReference type="Proteomes" id="UP000278437">
    <property type="component" value="Chromosome"/>
</dbReference>
<reference evidence="3" key="1">
    <citation type="submission" date="2017-03" db="EMBL/GenBank/DDBJ databases">
        <title>Full genome sequence of a non-lethal Shewanella isolate that potentiates virulence of Vibio parahaemolyticus causing acute hepatopancreatic necrosis disease (AHPND) in shrimp.</title>
        <authorList>
            <person name="Prachumwat A."/>
            <person name="Sritunyalucksana K."/>
        </authorList>
    </citation>
    <scope>NUCLEOTIDE SEQUENCE [LARGE SCALE GENOMIC DNA]</scope>
    <source>
        <strain evidence="3">TH2012</strain>
    </source>
</reference>
<dbReference type="Pfam" id="PF12790">
    <property type="entry name" value="T6SS-SciN"/>
    <property type="match status" value="1"/>
</dbReference>